<dbReference type="EMBL" id="FWFF01000003">
    <property type="protein sequence ID" value="SLM92807.1"/>
    <property type="molecule type" value="Genomic_DNA"/>
</dbReference>
<proteinExistence type="predicted"/>
<feature type="transmembrane region" description="Helical" evidence="6">
    <location>
        <begin position="159"/>
        <end position="181"/>
    </location>
</feature>
<evidence type="ECO:0000313" key="7">
    <source>
        <dbReference type="EMBL" id="SLM92807.1"/>
    </source>
</evidence>
<dbReference type="Pfam" id="PF02588">
    <property type="entry name" value="YitT_membrane"/>
    <property type="match status" value="1"/>
</dbReference>
<dbReference type="InterPro" id="IPR051461">
    <property type="entry name" value="UPF0750_membrane"/>
</dbReference>
<protein>
    <submittedName>
        <fullName evidence="7">Arginine/ornithine antiporter ArcD</fullName>
    </submittedName>
</protein>
<comment type="subcellular location">
    <subcellularLocation>
        <location evidence="1">Cell membrane</location>
        <topology evidence="1">Multi-pass membrane protein</topology>
    </subcellularLocation>
</comment>
<sequence length="213" mass="22327">MTTSSPLTDVPASPHSVWEDVFGMATGVILVSFGLYLLEAAALVTGGTAGLSLLLSLGTNWGFGLLFVVVNLPFFLLAVRRKGWVFSLKSAASIGAVSGIAYLHPHFLPLPALADDPLSGIYVAIVGNLMAGTGLLVLFRHGSSLGGFNIVALIAQEQFGWRAGYVQMVLDLCVVIGSLFVVPASNVLISALGAAMLNIVLVLNHRPGRYTGY</sequence>
<evidence type="ECO:0000256" key="5">
    <source>
        <dbReference type="ARBA" id="ARBA00023136"/>
    </source>
</evidence>
<keyword evidence="5 6" id="KW-0472">Membrane</keyword>
<dbReference type="InterPro" id="IPR003740">
    <property type="entry name" value="YitT"/>
</dbReference>
<keyword evidence="4 6" id="KW-1133">Transmembrane helix</keyword>
<dbReference type="RefSeq" id="WP_087004705.1">
    <property type="nucleotide sequence ID" value="NZ_FWFF01000003.1"/>
</dbReference>
<keyword evidence="8" id="KW-1185">Reference proteome</keyword>
<evidence type="ECO:0000256" key="1">
    <source>
        <dbReference type="ARBA" id="ARBA00004651"/>
    </source>
</evidence>
<feature type="transmembrane region" description="Helical" evidence="6">
    <location>
        <begin position="187"/>
        <end position="204"/>
    </location>
</feature>
<organism evidence="7 8">
    <name type="scientific">Brevibacterium yomogidense</name>
    <dbReference type="NCBI Taxonomy" id="946573"/>
    <lineage>
        <taxon>Bacteria</taxon>
        <taxon>Bacillati</taxon>
        <taxon>Actinomycetota</taxon>
        <taxon>Actinomycetes</taxon>
        <taxon>Micrococcales</taxon>
        <taxon>Brevibacteriaceae</taxon>
        <taxon>Brevibacterium</taxon>
    </lineage>
</organism>
<keyword evidence="3 6" id="KW-0812">Transmembrane</keyword>
<feature type="transmembrane region" description="Helical" evidence="6">
    <location>
        <begin position="58"/>
        <end position="79"/>
    </location>
</feature>
<dbReference type="AlphaFoldDB" id="A0A1X6X2K6"/>
<dbReference type="Proteomes" id="UP000196581">
    <property type="component" value="Unassembled WGS sequence"/>
</dbReference>
<keyword evidence="2" id="KW-1003">Cell membrane</keyword>
<accession>A0A1X6X2K6</accession>
<feature type="transmembrane region" description="Helical" evidence="6">
    <location>
        <begin position="120"/>
        <end position="139"/>
    </location>
</feature>
<feature type="transmembrane region" description="Helical" evidence="6">
    <location>
        <begin position="91"/>
        <end position="108"/>
    </location>
</feature>
<evidence type="ECO:0000256" key="6">
    <source>
        <dbReference type="SAM" id="Phobius"/>
    </source>
</evidence>
<evidence type="ECO:0000256" key="3">
    <source>
        <dbReference type="ARBA" id="ARBA00022692"/>
    </source>
</evidence>
<evidence type="ECO:0000256" key="2">
    <source>
        <dbReference type="ARBA" id="ARBA00022475"/>
    </source>
</evidence>
<dbReference type="GO" id="GO:0005886">
    <property type="term" value="C:plasma membrane"/>
    <property type="evidence" value="ECO:0007669"/>
    <property type="project" value="UniProtKB-SubCell"/>
</dbReference>
<feature type="transmembrane region" description="Helical" evidence="6">
    <location>
        <begin position="21"/>
        <end position="38"/>
    </location>
</feature>
<dbReference type="PANTHER" id="PTHR33545">
    <property type="entry name" value="UPF0750 MEMBRANE PROTEIN YITT-RELATED"/>
    <property type="match status" value="1"/>
</dbReference>
<evidence type="ECO:0000313" key="8">
    <source>
        <dbReference type="Proteomes" id="UP000196581"/>
    </source>
</evidence>
<name>A0A1X6X2K6_9MICO</name>
<reference evidence="8" key="1">
    <citation type="submission" date="2017-02" db="EMBL/GenBank/DDBJ databases">
        <authorList>
            <person name="Dridi B."/>
        </authorList>
    </citation>
    <scope>NUCLEOTIDE SEQUENCE [LARGE SCALE GENOMIC DNA]</scope>
    <source>
        <strain evidence="8">B Co 03.10</strain>
    </source>
</reference>
<dbReference type="PANTHER" id="PTHR33545:SF5">
    <property type="entry name" value="UPF0750 MEMBRANE PROTEIN YITT"/>
    <property type="match status" value="1"/>
</dbReference>
<gene>
    <name evidence="7" type="ORF">FM105_03330</name>
</gene>
<evidence type="ECO:0000256" key="4">
    <source>
        <dbReference type="ARBA" id="ARBA00022989"/>
    </source>
</evidence>